<feature type="compositionally biased region" description="Basic and acidic residues" evidence="1">
    <location>
        <begin position="183"/>
        <end position="203"/>
    </location>
</feature>
<feature type="compositionally biased region" description="Basic residues" evidence="1">
    <location>
        <begin position="139"/>
        <end position="157"/>
    </location>
</feature>
<dbReference type="AlphaFoldDB" id="A0A6J4JJW0"/>
<sequence length="304" mass="33245">GGRGPGLLRRGRRAAAVPGDPRRGAAPAGALPRAPAGRVRPARGRHAGRGPLARPLAALPGAQPGPDRPARGGGRHRTERPRPRGGGRAAAAQQRRGLHPPGAGLAGLHLAHVLAPRPRLPVPQPPGGARRGAGVADRPRRRRGRCRLPVRRPRRPAPGRLGAPHPAPDGARQLRPPARHRPLGHDRLVPRELRRRLRVGDGRQRRRHEPARRRGRAGHQALRLRRRLHRPDERLLRRLPLRPQEAPRGRRLPLHRRLLGVPRPHPRPAGRQPPHAPAAAGPRPARRPRRRRRAGTAAGNRGTL</sequence>
<feature type="compositionally biased region" description="Basic residues" evidence="1">
    <location>
        <begin position="73"/>
        <end position="85"/>
    </location>
</feature>
<accession>A0A6J4JJW0</accession>
<name>A0A6J4JJW0_9ACTN</name>
<proteinExistence type="predicted"/>
<feature type="compositionally biased region" description="Basic residues" evidence="1">
    <location>
        <begin position="249"/>
        <end position="268"/>
    </location>
</feature>
<feature type="region of interest" description="Disordered" evidence="1">
    <location>
        <begin position="117"/>
        <end position="304"/>
    </location>
</feature>
<feature type="compositionally biased region" description="Basic residues" evidence="1">
    <location>
        <begin position="204"/>
        <end position="229"/>
    </location>
</feature>
<feature type="non-terminal residue" evidence="2">
    <location>
        <position position="304"/>
    </location>
</feature>
<evidence type="ECO:0000313" key="2">
    <source>
        <dbReference type="EMBL" id="CAA9280049.1"/>
    </source>
</evidence>
<evidence type="ECO:0000256" key="1">
    <source>
        <dbReference type="SAM" id="MobiDB-lite"/>
    </source>
</evidence>
<feature type="compositionally biased region" description="Low complexity" evidence="1">
    <location>
        <begin position="14"/>
        <end position="39"/>
    </location>
</feature>
<feature type="non-terminal residue" evidence="2">
    <location>
        <position position="1"/>
    </location>
</feature>
<feature type="compositionally biased region" description="Low complexity" evidence="1">
    <location>
        <begin position="89"/>
        <end position="105"/>
    </location>
</feature>
<organism evidence="2">
    <name type="scientific">uncultured Blastococcus sp</name>
    <dbReference type="NCBI Taxonomy" id="217144"/>
    <lineage>
        <taxon>Bacteria</taxon>
        <taxon>Bacillati</taxon>
        <taxon>Actinomycetota</taxon>
        <taxon>Actinomycetes</taxon>
        <taxon>Geodermatophilales</taxon>
        <taxon>Geodermatophilaceae</taxon>
        <taxon>Blastococcus</taxon>
        <taxon>environmental samples</taxon>
    </lineage>
</organism>
<feature type="compositionally biased region" description="Low complexity" evidence="1">
    <location>
        <begin position="49"/>
        <end position="65"/>
    </location>
</feature>
<gene>
    <name evidence="2" type="ORF">AVDCRST_MAG57-3744</name>
</gene>
<dbReference type="EMBL" id="CADCTI010000302">
    <property type="protein sequence ID" value="CAA9280049.1"/>
    <property type="molecule type" value="Genomic_DNA"/>
</dbReference>
<feature type="compositionally biased region" description="Basic residues" evidence="1">
    <location>
        <begin position="284"/>
        <end position="294"/>
    </location>
</feature>
<feature type="compositionally biased region" description="Low complexity" evidence="1">
    <location>
        <begin position="295"/>
        <end position="304"/>
    </location>
</feature>
<protein>
    <submittedName>
        <fullName evidence="2">Uncharacterized protein</fullName>
    </submittedName>
</protein>
<feature type="compositionally biased region" description="Low complexity" evidence="1">
    <location>
        <begin position="269"/>
        <end position="283"/>
    </location>
</feature>
<feature type="region of interest" description="Disordered" evidence="1">
    <location>
        <begin position="1"/>
        <end position="105"/>
    </location>
</feature>
<reference evidence="2" key="1">
    <citation type="submission" date="2020-02" db="EMBL/GenBank/DDBJ databases">
        <authorList>
            <person name="Meier V. D."/>
        </authorList>
    </citation>
    <scope>NUCLEOTIDE SEQUENCE</scope>
    <source>
        <strain evidence="2">AVDCRST_MAG57</strain>
    </source>
</reference>